<feature type="transmembrane region" description="Helical" evidence="5">
    <location>
        <begin position="163"/>
        <end position="183"/>
    </location>
</feature>
<feature type="transmembrane region" description="Helical" evidence="5">
    <location>
        <begin position="91"/>
        <end position="107"/>
    </location>
</feature>
<evidence type="ECO:0000256" key="3">
    <source>
        <dbReference type="ARBA" id="ARBA00022989"/>
    </source>
</evidence>
<evidence type="ECO:0000259" key="6">
    <source>
        <dbReference type="Pfam" id="PF01694"/>
    </source>
</evidence>
<feature type="transmembrane region" description="Helical" evidence="5">
    <location>
        <begin position="138"/>
        <end position="157"/>
    </location>
</feature>
<sequence>MNDNQFKFSTSVVGLPVLFVLLLWIVYWIQIRFDFDFYKNGIYPRDFSGLQGVIFSPFIHENLDHLYNNSIPLLILLAAMPFFYPKQTFGVIVYGILLSGFITWLIGRNNFHIGASGLIYVLVSFIFFKGIQTKYYRLVALSLTVILVYGGMIWYVFPDVDQSISWEGHLGGLIGGFLLTLYYKTPEYSKPIVYDWQKPDFDPQNDPFMKHFDENGNFVNTVHEEELIPEDGYFISSYPVNYVITKTESEDKENME</sequence>
<evidence type="ECO:0000313" key="7">
    <source>
        <dbReference type="EMBL" id="QSW87390.1"/>
    </source>
</evidence>
<keyword evidence="3 5" id="KW-1133">Transmembrane helix</keyword>
<dbReference type="SUPFAM" id="SSF144091">
    <property type="entry name" value="Rhomboid-like"/>
    <property type="match status" value="1"/>
</dbReference>
<feature type="transmembrane region" description="Helical" evidence="5">
    <location>
        <begin position="66"/>
        <end position="84"/>
    </location>
</feature>
<proteinExistence type="predicted"/>
<dbReference type="InterPro" id="IPR022764">
    <property type="entry name" value="Peptidase_S54_rhomboid_dom"/>
</dbReference>
<dbReference type="PANTHER" id="PTHR43731">
    <property type="entry name" value="RHOMBOID PROTEASE"/>
    <property type="match status" value="1"/>
</dbReference>
<dbReference type="GO" id="GO:0006508">
    <property type="term" value="P:proteolysis"/>
    <property type="evidence" value="ECO:0007669"/>
    <property type="project" value="UniProtKB-KW"/>
</dbReference>
<feature type="transmembrane region" description="Helical" evidence="5">
    <location>
        <begin position="113"/>
        <end position="131"/>
    </location>
</feature>
<dbReference type="InterPro" id="IPR035952">
    <property type="entry name" value="Rhomboid-like_sf"/>
</dbReference>
<evidence type="ECO:0000313" key="8">
    <source>
        <dbReference type="Proteomes" id="UP000663440"/>
    </source>
</evidence>
<gene>
    <name evidence="7" type="ORF">J0383_13950</name>
</gene>
<keyword evidence="2 5" id="KW-0812">Transmembrane</keyword>
<dbReference type="Proteomes" id="UP000663440">
    <property type="component" value="Chromosome"/>
</dbReference>
<evidence type="ECO:0000256" key="4">
    <source>
        <dbReference type="ARBA" id="ARBA00023136"/>
    </source>
</evidence>
<dbReference type="PANTHER" id="PTHR43731:SF9">
    <property type="entry name" value="SLR1461 PROTEIN"/>
    <property type="match status" value="1"/>
</dbReference>
<evidence type="ECO:0000256" key="5">
    <source>
        <dbReference type="SAM" id="Phobius"/>
    </source>
</evidence>
<feature type="domain" description="Peptidase S54 rhomboid" evidence="6">
    <location>
        <begin position="53"/>
        <end position="182"/>
    </location>
</feature>
<keyword evidence="4 5" id="KW-0472">Membrane</keyword>
<reference evidence="7 8" key="1">
    <citation type="submission" date="2021-03" db="EMBL/GenBank/DDBJ databases">
        <title>Flavobacterium kribbensis sp. nov, an endophytic bacteria, isolated from soybean.</title>
        <authorList>
            <person name="Lee J."/>
            <person name="Seo J."/>
        </authorList>
    </citation>
    <scope>NUCLEOTIDE SEQUENCE [LARGE SCALE GENOMIC DNA]</scope>
    <source>
        <strain evidence="7 8">BB8</strain>
    </source>
</reference>
<dbReference type="EMBL" id="CP071448">
    <property type="protein sequence ID" value="QSW87390.1"/>
    <property type="molecule type" value="Genomic_DNA"/>
</dbReference>
<protein>
    <submittedName>
        <fullName evidence="7">Rhomboid family intramembrane serine protease</fullName>
    </submittedName>
</protein>
<keyword evidence="8" id="KW-1185">Reference proteome</keyword>
<name>A0ABX7Q8P1_9FLAO</name>
<dbReference type="Gene3D" id="1.20.1540.10">
    <property type="entry name" value="Rhomboid-like"/>
    <property type="match status" value="1"/>
</dbReference>
<accession>A0ABX7Q8P1</accession>
<organism evidence="7 8">
    <name type="scientific">Flavobacterium endoglycinae</name>
    <dbReference type="NCBI Taxonomy" id="2816357"/>
    <lineage>
        <taxon>Bacteria</taxon>
        <taxon>Pseudomonadati</taxon>
        <taxon>Bacteroidota</taxon>
        <taxon>Flavobacteriia</taxon>
        <taxon>Flavobacteriales</taxon>
        <taxon>Flavobacteriaceae</taxon>
        <taxon>Flavobacterium</taxon>
    </lineage>
</organism>
<dbReference type="InterPro" id="IPR050925">
    <property type="entry name" value="Rhomboid_protease_S54"/>
</dbReference>
<keyword evidence="7" id="KW-0645">Protease</keyword>
<dbReference type="Pfam" id="PF01694">
    <property type="entry name" value="Rhomboid"/>
    <property type="match status" value="1"/>
</dbReference>
<feature type="transmembrane region" description="Helical" evidence="5">
    <location>
        <begin position="12"/>
        <end position="31"/>
    </location>
</feature>
<dbReference type="GO" id="GO:0008233">
    <property type="term" value="F:peptidase activity"/>
    <property type="evidence" value="ECO:0007669"/>
    <property type="project" value="UniProtKB-KW"/>
</dbReference>
<evidence type="ECO:0000256" key="2">
    <source>
        <dbReference type="ARBA" id="ARBA00022692"/>
    </source>
</evidence>
<evidence type="ECO:0000256" key="1">
    <source>
        <dbReference type="ARBA" id="ARBA00004141"/>
    </source>
</evidence>
<dbReference type="RefSeq" id="WP_207294644.1">
    <property type="nucleotide sequence ID" value="NZ_CP071448.1"/>
</dbReference>
<comment type="subcellular location">
    <subcellularLocation>
        <location evidence="1">Membrane</location>
        <topology evidence="1">Multi-pass membrane protein</topology>
    </subcellularLocation>
</comment>
<keyword evidence="7" id="KW-0378">Hydrolase</keyword>